<proteinExistence type="predicted"/>
<reference evidence="1 2" key="1">
    <citation type="journal article" date="2019" name="bioRxiv">
        <title>Genomics, evolutionary history and diagnostics of the Alternaria alternata species group including apple and Asian pear pathotypes.</title>
        <authorList>
            <person name="Armitage A.D."/>
            <person name="Cockerton H.M."/>
            <person name="Sreenivasaprasad S."/>
            <person name="Woodhall J.W."/>
            <person name="Lane C.R."/>
            <person name="Harrison R.J."/>
            <person name="Clarkson J.P."/>
        </authorList>
    </citation>
    <scope>NUCLEOTIDE SEQUENCE [LARGE SCALE GENOMIC DNA]</scope>
    <source>
        <strain evidence="1 2">FERA 650</strain>
    </source>
</reference>
<comment type="caution">
    <text evidence="1">The sequence shown here is derived from an EMBL/GenBank/DDBJ whole genome shotgun (WGS) entry which is preliminary data.</text>
</comment>
<gene>
    <name evidence="1" type="ORF">AG0111_0g6797</name>
</gene>
<protein>
    <submittedName>
        <fullName evidence="1">Uncharacterized protein</fullName>
    </submittedName>
</protein>
<accession>A0ACB6FLF7</accession>
<sequence>MQFFIAILASYVPGLHPNFPFHCEAHYKTTNTKCAAPTNSSTLNAVPKPLTPTQ</sequence>
<evidence type="ECO:0000313" key="1">
    <source>
        <dbReference type="EMBL" id="KAB2105173.1"/>
    </source>
</evidence>
<evidence type="ECO:0000313" key="2">
    <source>
        <dbReference type="Proteomes" id="UP000293547"/>
    </source>
</evidence>
<dbReference type="Proteomes" id="UP000293547">
    <property type="component" value="Unassembled WGS sequence"/>
</dbReference>
<organism evidence="1 2">
    <name type="scientific">Alternaria gaisen</name>
    <dbReference type="NCBI Taxonomy" id="167740"/>
    <lineage>
        <taxon>Eukaryota</taxon>
        <taxon>Fungi</taxon>
        <taxon>Dikarya</taxon>
        <taxon>Ascomycota</taxon>
        <taxon>Pezizomycotina</taxon>
        <taxon>Dothideomycetes</taxon>
        <taxon>Pleosporomycetidae</taxon>
        <taxon>Pleosporales</taxon>
        <taxon>Pleosporineae</taxon>
        <taxon>Pleosporaceae</taxon>
        <taxon>Alternaria</taxon>
        <taxon>Alternaria sect. Alternaria</taxon>
    </lineage>
</organism>
<dbReference type="EMBL" id="PDWZ02000006">
    <property type="protein sequence ID" value="KAB2105173.1"/>
    <property type="molecule type" value="Genomic_DNA"/>
</dbReference>
<keyword evidence="2" id="KW-1185">Reference proteome</keyword>
<name>A0ACB6FLF7_9PLEO</name>